<sequence>MASFKLEVLNEIDSCESGESGLESGSSSAYFFNSGKNPFFANLPDHETVAVVSSLPVINNALGGDETPTTIQKALCLNATSYIETHLSSDDECDIPVHAKMSKIPTPAPVSCPCVTPEKSILIKSSTIPTPLNLNFPCHTRAITDDYEISHEIIGIGESGKVMACYSKPDGRKFALKVLRDSPKARREVGIHYLTNSHPNVVSISDIYENTFQGVKCLLMVVEFLEGGDLLSKFENSGSIPYSEQVVGDIAQQIGEAVKYLHSLNIAHRDIKLENILCGTSNGKSIYKLADFGFAKRQEINKMLESPCCTYYYVPPEVLKRERYDKSCDMWSLGVALYILLCAYPPFYSMGGSPLSPGMKSRISQGCYNFPEPEWGNITEGTKNVIRNLLKTDPSSRTKIDAFMNTGLVTGKTIPPHVNEPKATYPTINSSSMYPNTDVYNAQIKKFEALTASKAFVKEKLMASRLHSIQEEVGRALDSMRLGNDTCYVKALKTSQNGLLSRRQQSMLNQSNIMPKLSLAQ</sequence>
<protein>
    <submittedName>
        <fullName evidence="2">Non-specific serine/threonine protein kinase</fullName>
    </submittedName>
</protein>
<reference evidence="2" key="1">
    <citation type="submission" date="2016-11" db="UniProtKB">
        <authorList>
            <consortium name="WormBaseParasite"/>
        </authorList>
    </citation>
    <scope>IDENTIFICATION</scope>
    <source>
        <strain evidence="2">KR3021</strain>
    </source>
</reference>
<accession>A0AC35TIE8</accession>
<dbReference type="Proteomes" id="UP000095286">
    <property type="component" value="Unplaced"/>
</dbReference>
<organism evidence="1 2">
    <name type="scientific">Rhabditophanes sp. KR3021</name>
    <dbReference type="NCBI Taxonomy" id="114890"/>
    <lineage>
        <taxon>Eukaryota</taxon>
        <taxon>Metazoa</taxon>
        <taxon>Ecdysozoa</taxon>
        <taxon>Nematoda</taxon>
        <taxon>Chromadorea</taxon>
        <taxon>Rhabditida</taxon>
        <taxon>Tylenchina</taxon>
        <taxon>Panagrolaimomorpha</taxon>
        <taxon>Strongyloidoidea</taxon>
        <taxon>Alloionematidae</taxon>
        <taxon>Rhabditophanes</taxon>
    </lineage>
</organism>
<evidence type="ECO:0000313" key="2">
    <source>
        <dbReference type="WBParaSite" id="RSKR_0000097000.1"/>
    </source>
</evidence>
<proteinExistence type="predicted"/>
<dbReference type="WBParaSite" id="RSKR_0000097000.1">
    <property type="protein sequence ID" value="RSKR_0000097000.1"/>
    <property type="gene ID" value="RSKR_0000097000"/>
</dbReference>
<evidence type="ECO:0000313" key="1">
    <source>
        <dbReference type="Proteomes" id="UP000095286"/>
    </source>
</evidence>
<name>A0AC35TIE8_9BILA</name>